<dbReference type="RefSeq" id="WP_072338934.1">
    <property type="nucleotide sequence ID" value="NZ_FPKU01000001.1"/>
</dbReference>
<gene>
    <name evidence="1" type="ORF">SAMN02983003_0631</name>
</gene>
<dbReference type="STRING" id="665118.SAMN02983003_0631"/>
<protein>
    <submittedName>
        <fullName evidence="1">Uncharacterized protein</fullName>
    </submittedName>
</protein>
<dbReference type="AlphaFoldDB" id="A0A1K2HVB8"/>
<dbReference type="Proteomes" id="UP000183447">
    <property type="component" value="Unassembled WGS sequence"/>
</dbReference>
<keyword evidence="2" id="KW-1185">Reference proteome</keyword>
<evidence type="ECO:0000313" key="2">
    <source>
        <dbReference type="Proteomes" id="UP000183447"/>
    </source>
</evidence>
<reference evidence="1 2" key="1">
    <citation type="submission" date="2016-11" db="EMBL/GenBank/DDBJ databases">
        <authorList>
            <person name="Jaros S."/>
            <person name="Januszkiewicz K."/>
            <person name="Wedrychowicz H."/>
        </authorList>
    </citation>
    <scope>NUCLEOTIDE SEQUENCE [LARGE SCALE GENOMIC DNA]</scope>
    <source>
        <strain evidence="1 2">ATCC 23634</strain>
    </source>
</reference>
<organism evidence="1 2">
    <name type="scientific">Devosia enhydra</name>
    <dbReference type="NCBI Taxonomy" id="665118"/>
    <lineage>
        <taxon>Bacteria</taxon>
        <taxon>Pseudomonadati</taxon>
        <taxon>Pseudomonadota</taxon>
        <taxon>Alphaproteobacteria</taxon>
        <taxon>Hyphomicrobiales</taxon>
        <taxon>Devosiaceae</taxon>
        <taxon>Devosia</taxon>
    </lineage>
</organism>
<proteinExistence type="predicted"/>
<dbReference type="EMBL" id="FPKU01000001">
    <property type="protein sequence ID" value="SFZ81681.1"/>
    <property type="molecule type" value="Genomic_DNA"/>
</dbReference>
<name>A0A1K2HVB8_9HYPH</name>
<sequence>MKVYIVSGTTESGDDYLYVWRNPPDYVDFLTAIRKDWPDEFDEDGLDATMNLPDAASALETED</sequence>
<accession>A0A1K2HVB8</accession>
<evidence type="ECO:0000313" key="1">
    <source>
        <dbReference type="EMBL" id="SFZ81681.1"/>
    </source>
</evidence>